<evidence type="ECO:0000313" key="3">
    <source>
        <dbReference type="Proteomes" id="UP000199387"/>
    </source>
</evidence>
<dbReference type="STRING" id="1236220.SAMN04488112_101136"/>
<dbReference type="Pfam" id="PF01521">
    <property type="entry name" value="Fe-S_biosyn"/>
    <property type="match status" value="1"/>
</dbReference>
<proteinExistence type="predicted"/>
<organism evidence="2 3">
    <name type="scientific">Melghirimyces thermohalophilus</name>
    <dbReference type="NCBI Taxonomy" id="1236220"/>
    <lineage>
        <taxon>Bacteria</taxon>
        <taxon>Bacillati</taxon>
        <taxon>Bacillota</taxon>
        <taxon>Bacilli</taxon>
        <taxon>Bacillales</taxon>
        <taxon>Thermoactinomycetaceae</taxon>
        <taxon>Melghirimyces</taxon>
    </lineage>
</organism>
<accession>A0A1G6HQF3</accession>
<dbReference type="SUPFAM" id="SSF89360">
    <property type="entry name" value="HesB-like domain"/>
    <property type="match status" value="1"/>
</dbReference>
<dbReference type="EMBL" id="FMZA01000001">
    <property type="protein sequence ID" value="SDB96085.1"/>
    <property type="molecule type" value="Genomic_DNA"/>
</dbReference>
<evidence type="ECO:0000259" key="1">
    <source>
        <dbReference type="Pfam" id="PF01521"/>
    </source>
</evidence>
<dbReference type="RefSeq" id="WP_176757732.1">
    <property type="nucleotide sequence ID" value="NZ_FMZA01000001.1"/>
</dbReference>
<dbReference type="Proteomes" id="UP000199387">
    <property type="component" value="Unassembled WGS sequence"/>
</dbReference>
<reference evidence="2 3" key="1">
    <citation type="submission" date="2016-10" db="EMBL/GenBank/DDBJ databases">
        <authorList>
            <person name="de Groot N.N."/>
        </authorList>
    </citation>
    <scope>NUCLEOTIDE SEQUENCE [LARGE SCALE GENOMIC DNA]</scope>
    <source>
        <strain evidence="2 3">DSM 45514</strain>
    </source>
</reference>
<feature type="domain" description="Core" evidence="1">
    <location>
        <begin position="1"/>
        <end position="96"/>
    </location>
</feature>
<keyword evidence="3" id="KW-1185">Reference proteome</keyword>
<sequence length="102" mass="11839">MKIHIPPAAVQALWDKKPEPDAALRLAATHDGCGCGATVLYELNWDIPRPEDQRWHVDRFTLVMDPDSRPFFDPEITIDYHPERDTFALKSSNQIYLHHIYL</sequence>
<dbReference type="InterPro" id="IPR035903">
    <property type="entry name" value="HesB-like_dom_sf"/>
</dbReference>
<dbReference type="AlphaFoldDB" id="A0A1G6HQF3"/>
<protein>
    <submittedName>
        <fullName evidence="2">Fe-S cluster assembly iron-binding protein IscA</fullName>
    </submittedName>
</protein>
<dbReference type="InterPro" id="IPR000361">
    <property type="entry name" value="ATAP_core_dom"/>
</dbReference>
<evidence type="ECO:0000313" key="2">
    <source>
        <dbReference type="EMBL" id="SDB96085.1"/>
    </source>
</evidence>
<dbReference type="Gene3D" id="2.60.300.12">
    <property type="entry name" value="HesB-like domain"/>
    <property type="match status" value="1"/>
</dbReference>
<name>A0A1G6HQF3_9BACL</name>
<gene>
    <name evidence="2" type="ORF">SAMN04488112_101136</name>
</gene>